<name>A0A7W7LMQ9_9ACTN</name>
<dbReference type="EMBL" id="JACHJH010000002">
    <property type="protein sequence ID" value="MBB4892949.1"/>
    <property type="molecule type" value="Genomic_DNA"/>
</dbReference>
<organism evidence="2 3">
    <name type="scientific">Streptomyces olivoverticillatus</name>
    <dbReference type="NCBI Taxonomy" id="66427"/>
    <lineage>
        <taxon>Bacteria</taxon>
        <taxon>Bacillati</taxon>
        <taxon>Actinomycetota</taxon>
        <taxon>Actinomycetes</taxon>
        <taxon>Kitasatosporales</taxon>
        <taxon>Streptomycetaceae</taxon>
        <taxon>Streptomyces</taxon>
    </lineage>
</organism>
<accession>A0A7W7LMQ9</accession>
<dbReference type="AlphaFoldDB" id="A0A7W7LMQ9"/>
<keyword evidence="3" id="KW-1185">Reference proteome</keyword>
<dbReference type="Proteomes" id="UP000556084">
    <property type="component" value="Unassembled WGS sequence"/>
</dbReference>
<protein>
    <submittedName>
        <fullName evidence="2">Uncharacterized protein</fullName>
    </submittedName>
</protein>
<evidence type="ECO:0000313" key="3">
    <source>
        <dbReference type="Proteomes" id="UP000556084"/>
    </source>
</evidence>
<dbReference type="RefSeq" id="WP_184348388.1">
    <property type="nucleotide sequence ID" value="NZ_JACHJH010000002.1"/>
</dbReference>
<evidence type="ECO:0000256" key="1">
    <source>
        <dbReference type="SAM" id="MobiDB-lite"/>
    </source>
</evidence>
<evidence type="ECO:0000313" key="2">
    <source>
        <dbReference type="EMBL" id="MBB4892949.1"/>
    </source>
</evidence>
<comment type="caution">
    <text evidence="2">The sequence shown here is derived from an EMBL/GenBank/DDBJ whole genome shotgun (WGS) entry which is preliminary data.</text>
</comment>
<reference evidence="2 3" key="1">
    <citation type="submission" date="2020-08" db="EMBL/GenBank/DDBJ databases">
        <title>Genomic Encyclopedia of Type Strains, Phase III (KMG-III): the genomes of soil and plant-associated and newly described type strains.</title>
        <authorList>
            <person name="Whitman W."/>
        </authorList>
    </citation>
    <scope>NUCLEOTIDE SEQUENCE [LARGE SCALE GENOMIC DNA]</scope>
    <source>
        <strain evidence="2 3">CECT 3266</strain>
    </source>
</reference>
<sequence length="106" mass="11793">MPHTPEQTSEAPYQPAVGDLVWDAASKRVGQVMDHRWSRYQLRPPGGGTEWHAAPENVSPTQARQAPCPQCRRIKAERYEAERTGDRKAAAHAATEMGLHQRAAHS</sequence>
<feature type="region of interest" description="Disordered" evidence="1">
    <location>
        <begin position="48"/>
        <end position="106"/>
    </location>
</feature>
<proteinExistence type="predicted"/>
<feature type="compositionally biased region" description="Basic and acidic residues" evidence="1">
    <location>
        <begin position="74"/>
        <end position="89"/>
    </location>
</feature>
<gene>
    <name evidence="2" type="ORF">FHS39_001960</name>
</gene>